<proteinExistence type="predicted"/>
<dbReference type="PROSITE" id="PS00455">
    <property type="entry name" value="AMP_BINDING"/>
    <property type="match status" value="1"/>
</dbReference>
<dbReference type="AlphaFoldDB" id="A0A4Q2RHG2"/>
<dbReference type="GO" id="GO:0016878">
    <property type="term" value="F:acid-thiol ligase activity"/>
    <property type="evidence" value="ECO:0007669"/>
    <property type="project" value="UniProtKB-ARBA"/>
</dbReference>
<dbReference type="InterPro" id="IPR000873">
    <property type="entry name" value="AMP-dep_synth/lig_dom"/>
</dbReference>
<dbReference type="PANTHER" id="PTHR43767:SF1">
    <property type="entry name" value="NONRIBOSOMAL PEPTIDE SYNTHASE PES1 (EUROFUNG)-RELATED"/>
    <property type="match status" value="1"/>
</dbReference>
<sequence>MATDGAAPRGSEPPLASLADVAAIEAAGWPADLPTDTYDLLRRAAARFGDGPALSSFLSVKHHRTTRDWSFEDLFAEVTRAANLLTRLGVGPTDVVAYILPNLPETHFVLWGAEAAGVALAINPLLDAEAVAEILRVAQARVVVTLAAFPGTDIHAKAMAAARSAGVRDVVLVDLADGVAGWRRIPAKLMGWRAGRRAAAEAEAATGPTLHRYARLAAAAPTDRLLRARPIAPGDVSSLFCTGGTTGRPKIAVRTHANEVANAWMSGRMVGEVAGPGDTWFCGLPLFHVNAVMVTGLAAFHRGIRVLVGTPQGFRAPGLLDRFWDIVAHHRITSFSGVPTLYAALLDRPVAGQDISCLRYCYCGAAPMSADQIRAFERLTGVQLLEGYGLTETTCVSAINPFGGERRPGSVGLAVPFQPILPVRLDEHGAYLGDAPPGEAGTIAISGANVFQGYLGAPQEPGLWIDRGDGRRWLNTGDLGRIDAEGYVWLTGRAKDLIIRGGHNIDPRAIEDAVLRHPAVELAAAIGRPDPHAGELPVVYVQLHPGAAIDEDGLLAHCENEVGERAARPKAVRILDKLPLTAVGKIFKPALREAEVLRFVEETLREAGIAGQASIAQDPRRGTVATLAVPAASAQAARQAFTGVTTFQVDVAAG</sequence>
<dbReference type="Gene3D" id="3.30.300.30">
    <property type="match status" value="1"/>
</dbReference>
<feature type="domain" description="AMP-dependent synthetase/ligase" evidence="1">
    <location>
        <begin position="41"/>
        <end position="455"/>
    </location>
</feature>
<feature type="domain" description="AMP-binding enzyme C-terminal" evidence="2">
    <location>
        <begin position="510"/>
        <end position="585"/>
    </location>
</feature>
<gene>
    <name evidence="3" type="ORF">D3272_07755</name>
</gene>
<dbReference type="InterPro" id="IPR020845">
    <property type="entry name" value="AMP-binding_CS"/>
</dbReference>
<evidence type="ECO:0000259" key="2">
    <source>
        <dbReference type="Pfam" id="PF13193"/>
    </source>
</evidence>
<reference evidence="3 4" key="2">
    <citation type="submission" date="2019-02" db="EMBL/GenBank/DDBJ databases">
        <title>'Lichenibacterium ramalinii' gen. nov. sp. nov., 'Lichenibacterium minor' gen. nov. sp. nov.</title>
        <authorList>
            <person name="Pankratov T."/>
        </authorList>
    </citation>
    <scope>NUCLEOTIDE SEQUENCE [LARGE SCALE GENOMIC DNA]</scope>
    <source>
        <strain evidence="3 4">RmlP001</strain>
    </source>
</reference>
<dbReference type="OrthoDB" id="9803968at2"/>
<dbReference type="Gene3D" id="3.40.50.12780">
    <property type="entry name" value="N-terminal domain of ligase-like"/>
    <property type="match status" value="1"/>
</dbReference>
<organism evidence="3 4">
    <name type="scientific">Lichenibacterium ramalinae</name>
    <dbReference type="NCBI Taxonomy" id="2316527"/>
    <lineage>
        <taxon>Bacteria</taxon>
        <taxon>Pseudomonadati</taxon>
        <taxon>Pseudomonadota</taxon>
        <taxon>Alphaproteobacteria</taxon>
        <taxon>Hyphomicrobiales</taxon>
        <taxon>Lichenihabitantaceae</taxon>
        <taxon>Lichenibacterium</taxon>
    </lineage>
</organism>
<dbReference type="InterPro" id="IPR050237">
    <property type="entry name" value="ATP-dep_AMP-bd_enzyme"/>
</dbReference>
<protein>
    <submittedName>
        <fullName evidence="3">Acyl-CoA synthetase</fullName>
    </submittedName>
</protein>
<dbReference type="Pfam" id="PF13193">
    <property type="entry name" value="AMP-binding_C"/>
    <property type="match status" value="1"/>
</dbReference>
<dbReference type="Proteomes" id="UP000289411">
    <property type="component" value="Unassembled WGS sequence"/>
</dbReference>
<dbReference type="PANTHER" id="PTHR43767">
    <property type="entry name" value="LONG-CHAIN-FATTY-ACID--COA LIGASE"/>
    <property type="match status" value="1"/>
</dbReference>
<accession>A0A4Q2RHG2</accession>
<dbReference type="NCBIfam" id="NF005714">
    <property type="entry name" value="PRK07529.1"/>
    <property type="match status" value="1"/>
</dbReference>
<dbReference type="InterPro" id="IPR042099">
    <property type="entry name" value="ANL_N_sf"/>
</dbReference>
<dbReference type="EMBL" id="QYBC01000005">
    <property type="protein sequence ID" value="RYB06152.1"/>
    <property type="molecule type" value="Genomic_DNA"/>
</dbReference>
<dbReference type="Pfam" id="PF00501">
    <property type="entry name" value="AMP-binding"/>
    <property type="match status" value="1"/>
</dbReference>
<keyword evidence="4" id="KW-1185">Reference proteome</keyword>
<evidence type="ECO:0000313" key="4">
    <source>
        <dbReference type="Proteomes" id="UP000289411"/>
    </source>
</evidence>
<dbReference type="SUPFAM" id="SSF56801">
    <property type="entry name" value="Acetyl-CoA synthetase-like"/>
    <property type="match status" value="1"/>
</dbReference>
<evidence type="ECO:0000259" key="1">
    <source>
        <dbReference type="Pfam" id="PF00501"/>
    </source>
</evidence>
<dbReference type="InterPro" id="IPR025110">
    <property type="entry name" value="AMP-bd_C"/>
</dbReference>
<evidence type="ECO:0000313" key="3">
    <source>
        <dbReference type="EMBL" id="RYB06152.1"/>
    </source>
</evidence>
<name>A0A4Q2RHG2_9HYPH</name>
<reference evidence="3 4" key="1">
    <citation type="submission" date="2018-09" db="EMBL/GenBank/DDBJ databases">
        <authorList>
            <person name="Grouzdev D.S."/>
            <person name="Krutkina M.S."/>
        </authorList>
    </citation>
    <scope>NUCLEOTIDE SEQUENCE [LARGE SCALE GENOMIC DNA]</scope>
    <source>
        <strain evidence="3 4">RmlP001</strain>
    </source>
</reference>
<comment type="caution">
    <text evidence="3">The sequence shown here is derived from an EMBL/GenBank/DDBJ whole genome shotgun (WGS) entry which is preliminary data.</text>
</comment>
<dbReference type="InterPro" id="IPR045851">
    <property type="entry name" value="AMP-bd_C_sf"/>
</dbReference>